<dbReference type="EMBL" id="UINC01003974">
    <property type="protein sequence ID" value="SVA10779.1"/>
    <property type="molecule type" value="Genomic_DNA"/>
</dbReference>
<gene>
    <name evidence="1" type="ORF">METZ01_LOCUS63633</name>
</gene>
<accession>A0A381T4W3</accession>
<sequence>MASLLTGRLADNQRNLGNGYTENEVEIRVLRSVASAVSPVVCVKMMVLKIRLETDEWIYEEHETA</sequence>
<dbReference type="AlphaFoldDB" id="A0A381T4W3"/>
<reference evidence="1" key="1">
    <citation type="submission" date="2018-05" db="EMBL/GenBank/DDBJ databases">
        <authorList>
            <person name="Lanie J.A."/>
            <person name="Ng W.-L."/>
            <person name="Kazmierczak K.M."/>
            <person name="Andrzejewski T.M."/>
            <person name="Davidsen T.M."/>
            <person name="Wayne K.J."/>
            <person name="Tettelin H."/>
            <person name="Glass J.I."/>
            <person name="Rusch D."/>
            <person name="Podicherti R."/>
            <person name="Tsui H.-C.T."/>
            <person name="Winkler M.E."/>
        </authorList>
    </citation>
    <scope>NUCLEOTIDE SEQUENCE</scope>
</reference>
<name>A0A381T4W3_9ZZZZ</name>
<proteinExistence type="predicted"/>
<organism evidence="1">
    <name type="scientific">marine metagenome</name>
    <dbReference type="NCBI Taxonomy" id="408172"/>
    <lineage>
        <taxon>unclassified sequences</taxon>
        <taxon>metagenomes</taxon>
        <taxon>ecological metagenomes</taxon>
    </lineage>
</organism>
<protein>
    <submittedName>
        <fullName evidence="1">Uncharacterized protein</fullName>
    </submittedName>
</protein>
<evidence type="ECO:0000313" key="1">
    <source>
        <dbReference type="EMBL" id="SVA10779.1"/>
    </source>
</evidence>